<dbReference type="GO" id="GO:0050311">
    <property type="term" value="F:sulfite reductase (ferredoxin) activity"/>
    <property type="evidence" value="ECO:0007669"/>
    <property type="project" value="UniProtKB-EC"/>
</dbReference>
<keyword evidence="2" id="KW-0560">Oxidoreductase</keyword>
<feature type="non-terminal residue" evidence="2">
    <location>
        <position position="1"/>
    </location>
</feature>
<evidence type="ECO:0000259" key="1">
    <source>
        <dbReference type="Pfam" id="PF05168"/>
    </source>
</evidence>
<dbReference type="AlphaFoldDB" id="A0A3B0U7H1"/>
<sequence>FESEENIQHAKESLKLSQFSDSAYYAYKSMVNTAKALLLTKGEKTNTQAGIISQFEKLFSDKITLETQFSKFVYQIKNNEPSKEFTTKYIQDAQLFYNKVTAYRTKILSNENNQQT</sequence>
<name>A0A3B0U7H1_9ZZZZ</name>
<dbReference type="Gene3D" id="1.20.120.330">
    <property type="entry name" value="Nucleotidyltransferases domain 2"/>
    <property type="match status" value="1"/>
</dbReference>
<evidence type="ECO:0000313" key="2">
    <source>
        <dbReference type="EMBL" id="VAW26835.1"/>
    </source>
</evidence>
<dbReference type="InterPro" id="IPR007842">
    <property type="entry name" value="HEPN_dom"/>
</dbReference>
<feature type="domain" description="HEPN" evidence="1">
    <location>
        <begin position="3"/>
        <end position="64"/>
    </location>
</feature>
<dbReference type="Pfam" id="PF05168">
    <property type="entry name" value="HEPN"/>
    <property type="match status" value="1"/>
</dbReference>
<dbReference type="EC" id="1.8.7.1" evidence="2"/>
<reference evidence="2" key="1">
    <citation type="submission" date="2018-06" db="EMBL/GenBank/DDBJ databases">
        <authorList>
            <person name="Zhirakovskaya E."/>
        </authorList>
    </citation>
    <scope>NUCLEOTIDE SEQUENCE</scope>
</reference>
<dbReference type="EMBL" id="UOER01000641">
    <property type="protein sequence ID" value="VAW26835.1"/>
    <property type="molecule type" value="Genomic_DNA"/>
</dbReference>
<proteinExistence type="predicted"/>
<protein>
    <submittedName>
        <fullName evidence="2">Ferredoxin--sulfite reductase</fullName>
        <ecNumber evidence="2">1.8.7.1</ecNumber>
    </submittedName>
</protein>
<accession>A0A3B0U7H1</accession>
<gene>
    <name evidence="2" type="ORF">MNBD_BACTEROID04-1609</name>
</gene>
<organism evidence="2">
    <name type="scientific">hydrothermal vent metagenome</name>
    <dbReference type="NCBI Taxonomy" id="652676"/>
    <lineage>
        <taxon>unclassified sequences</taxon>
        <taxon>metagenomes</taxon>
        <taxon>ecological metagenomes</taxon>
    </lineage>
</organism>